<organism evidence="2 3">
    <name type="scientific">Rodentibacter mrazii</name>
    <dbReference type="NCBI Taxonomy" id="1908257"/>
    <lineage>
        <taxon>Bacteria</taxon>
        <taxon>Pseudomonadati</taxon>
        <taxon>Pseudomonadota</taxon>
        <taxon>Gammaproteobacteria</taxon>
        <taxon>Pasteurellales</taxon>
        <taxon>Pasteurellaceae</taxon>
        <taxon>Rodentibacter</taxon>
    </lineage>
</organism>
<sequence>MDTIISYFLICWQKKFNYQGRARRLELGSFLLVTFITAAGLQSIEMLIKEFVYSYSDLLHINFNSTRIEKGYFIQESIFSLHTLATAYLIISLIPLFSVTGRRLQDLNKSKYWIFYLLFPVFLILISFILLVIQIYSGTSITFQGDYWHYILLPLLLYEIFLILKLLFQEGEPDENKYGESPKKIDSI</sequence>
<accession>A0A1V3ICL7</accession>
<dbReference type="RefSeq" id="WP_077494819.1">
    <property type="nucleotide sequence ID" value="NZ_MLHG01000081.1"/>
</dbReference>
<keyword evidence="3" id="KW-1185">Reference proteome</keyword>
<dbReference type="InterPro" id="IPR008523">
    <property type="entry name" value="DUF805"/>
</dbReference>
<dbReference type="EMBL" id="MLHG01000081">
    <property type="protein sequence ID" value="OOF37986.1"/>
    <property type="molecule type" value="Genomic_DNA"/>
</dbReference>
<reference evidence="2 3" key="1">
    <citation type="submission" date="2016-10" db="EMBL/GenBank/DDBJ databases">
        <title>Rodentibacter gen. nov. and new species.</title>
        <authorList>
            <person name="Christensen H."/>
        </authorList>
    </citation>
    <scope>NUCLEOTIDE SEQUENCE [LARGE SCALE GENOMIC DNA]</scope>
    <source>
        <strain evidence="2 3">Ppn418</strain>
    </source>
</reference>
<gene>
    <name evidence="2" type="ORF">BKK47_10545</name>
</gene>
<keyword evidence="1" id="KW-1133">Transmembrane helix</keyword>
<evidence type="ECO:0008006" key="4">
    <source>
        <dbReference type="Google" id="ProtNLM"/>
    </source>
</evidence>
<dbReference type="GO" id="GO:0005886">
    <property type="term" value="C:plasma membrane"/>
    <property type="evidence" value="ECO:0007669"/>
    <property type="project" value="TreeGrafter"/>
</dbReference>
<dbReference type="STRING" id="1908257.BKK47_10545"/>
<evidence type="ECO:0000256" key="1">
    <source>
        <dbReference type="SAM" id="Phobius"/>
    </source>
</evidence>
<evidence type="ECO:0000313" key="2">
    <source>
        <dbReference type="EMBL" id="OOF37986.1"/>
    </source>
</evidence>
<dbReference type="AlphaFoldDB" id="A0A1V3ICL7"/>
<evidence type="ECO:0000313" key="3">
    <source>
        <dbReference type="Proteomes" id="UP000189426"/>
    </source>
</evidence>
<keyword evidence="1" id="KW-0472">Membrane</keyword>
<dbReference type="PANTHER" id="PTHR34980">
    <property type="entry name" value="INNER MEMBRANE PROTEIN-RELATED-RELATED"/>
    <property type="match status" value="1"/>
</dbReference>
<feature type="transmembrane region" description="Helical" evidence="1">
    <location>
        <begin position="112"/>
        <end position="135"/>
    </location>
</feature>
<keyword evidence="1" id="KW-0812">Transmembrane</keyword>
<feature type="transmembrane region" description="Helical" evidence="1">
    <location>
        <begin position="79"/>
        <end position="100"/>
    </location>
</feature>
<proteinExistence type="predicted"/>
<feature type="transmembrane region" description="Helical" evidence="1">
    <location>
        <begin position="147"/>
        <end position="168"/>
    </location>
</feature>
<dbReference type="Proteomes" id="UP000189426">
    <property type="component" value="Unassembled WGS sequence"/>
</dbReference>
<name>A0A1V3ICL7_9PAST</name>
<feature type="transmembrane region" description="Helical" evidence="1">
    <location>
        <begin position="25"/>
        <end position="44"/>
    </location>
</feature>
<dbReference type="Pfam" id="PF05656">
    <property type="entry name" value="DUF805"/>
    <property type="match status" value="1"/>
</dbReference>
<protein>
    <recommendedName>
        <fullName evidence="4">DUF805 domain-containing protein</fullName>
    </recommendedName>
</protein>
<dbReference type="PANTHER" id="PTHR34980:SF2">
    <property type="entry name" value="INNER MEMBRANE PROTEIN YHAH-RELATED"/>
    <property type="match status" value="1"/>
</dbReference>
<comment type="caution">
    <text evidence="2">The sequence shown here is derived from an EMBL/GenBank/DDBJ whole genome shotgun (WGS) entry which is preliminary data.</text>
</comment>